<organism evidence="4 5">
    <name type="scientific">Devosia rhizoryzae</name>
    <dbReference type="NCBI Taxonomy" id="2774137"/>
    <lineage>
        <taxon>Bacteria</taxon>
        <taxon>Pseudomonadati</taxon>
        <taxon>Pseudomonadota</taxon>
        <taxon>Alphaproteobacteria</taxon>
        <taxon>Hyphomicrobiales</taxon>
        <taxon>Devosiaceae</taxon>
        <taxon>Devosia</taxon>
    </lineage>
</organism>
<evidence type="ECO:0000256" key="1">
    <source>
        <dbReference type="ARBA" id="ARBA00009481"/>
    </source>
</evidence>
<evidence type="ECO:0000313" key="4">
    <source>
        <dbReference type="EMBL" id="QQR40379.1"/>
    </source>
</evidence>
<keyword evidence="3" id="KW-0808">Transferase</keyword>
<dbReference type="EMBL" id="CP068046">
    <property type="protein sequence ID" value="QQR40379.1"/>
    <property type="molecule type" value="Genomic_DNA"/>
</dbReference>
<evidence type="ECO:0000256" key="2">
    <source>
        <dbReference type="ARBA" id="ARBA00022676"/>
    </source>
</evidence>
<gene>
    <name evidence="4" type="ORF">JI748_05075</name>
</gene>
<dbReference type="SUPFAM" id="SSF53756">
    <property type="entry name" value="UDP-Glycosyltransferase/glycogen phosphorylase"/>
    <property type="match status" value="1"/>
</dbReference>
<keyword evidence="2" id="KW-0328">Glycosyltransferase</keyword>
<dbReference type="PANTHER" id="PTHR12526:SF640">
    <property type="entry name" value="COLANIC ACID BIOSYNTHESIS GLYCOSYLTRANSFERASE WCAL-RELATED"/>
    <property type="match status" value="1"/>
</dbReference>
<dbReference type="PANTHER" id="PTHR12526">
    <property type="entry name" value="GLYCOSYLTRANSFERASE"/>
    <property type="match status" value="1"/>
</dbReference>
<evidence type="ECO:0000256" key="3">
    <source>
        <dbReference type="ARBA" id="ARBA00022679"/>
    </source>
</evidence>
<dbReference type="Pfam" id="PF13692">
    <property type="entry name" value="Glyco_trans_1_4"/>
    <property type="match status" value="1"/>
</dbReference>
<dbReference type="RefSeq" id="WP_201635670.1">
    <property type="nucleotide sequence ID" value="NZ_CP068046.1"/>
</dbReference>
<dbReference type="Gene3D" id="3.40.50.2000">
    <property type="entry name" value="Glycogen Phosphorylase B"/>
    <property type="match status" value="2"/>
</dbReference>
<accession>A0ABX7CAT3</accession>
<reference evidence="4 5" key="1">
    <citation type="submission" date="2021-01" db="EMBL/GenBank/DDBJ databases">
        <title>Genome seq and assembly of Devosia sp. LEGU1.</title>
        <authorList>
            <person name="Chhetri G."/>
        </authorList>
    </citation>
    <scope>NUCLEOTIDE SEQUENCE [LARGE SCALE GENOMIC DNA]</scope>
    <source>
        <strain evidence="4 5">LEGU1</strain>
    </source>
</reference>
<dbReference type="CDD" id="cd03801">
    <property type="entry name" value="GT4_PimA-like"/>
    <property type="match status" value="1"/>
</dbReference>
<comment type="similarity">
    <text evidence="1">Belongs to the glycosyltransferase group 1 family. Glycosyltransferase 4 subfamily.</text>
</comment>
<protein>
    <submittedName>
        <fullName evidence="4">Glycosyltransferase family 4 protein</fullName>
    </submittedName>
</protein>
<dbReference type="Proteomes" id="UP000595857">
    <property type="component" value="Chromosome"/>
</dbReference>
<name>A0ABX7CAT3_9HYPH</name>
<evidence type="ECO:0000313" key="5">
    <source>
        <dbReference type="Proteomes" id="UP000595857"/>
    </source>
</evidence>
<proteinExistence type="inferred from homology"/>
<keyword evidence="5" id="KW-1185">Reference proteome</keyword>
<sequence>MTGGHAAGGWELHLWQPELSPHLLPLYRALRNRREVQSATFIYDRKLDVAREKLGWSVELEPQDRLVHPRSESQVEELVAGSRADSVHIFGGMHWVPSIVHGLRMCIKHKRRFGLMHEPRVLEGWKGKLRLAHSWASEGDLRKHAGFVLAVGRHGPGWFWLTGFRRDRIFDFAYFLPAPVAQRRSRAAVPQIGFVGRLEREKGFHLFLSATEHMKTVADVHVFGAGTLAALARQRLNGLGEWGHFHGPVPMREVAGWLEELDVLVLPSITTNDGWGAVISEALMAGTAVVCSDRVGASMCIAEPGLGEVVRGMSPQGLAAAIDKVLSSDLGEASRQRRRDWALPRLSQEGGADYLLRILDHVYSGGRRPESFVA</sequence>